<evidence type="ECO:0000256" key="4">
    <source>
        <dbReference type="ARBA" id="ARBA00022989"/>
    </source>
</evidence>
<keyword evidence="6" id="KW-0813">Transport</keyword>
<organism evidence="9 10">
    <name type="scientific">Symbiochloris irregularis</name>
    <dbReference type="NCBI Taxonomy" id="706552"/>
    <lineage>
        <taxon>Eukaryota</taxon>
        <taxon>Viridiplantae</taxon>
        <taxon>Chlorophyta</taxon>
        <taxon>core chlorophytes</taxon>
        <taxon>Trebouxiophyceae</taxon>
        <taxon>Trebouxiales</taxon>
        <taxon>Trebouxiaceae</taxon>
        <taxon>Symbiochloris</taxon>
    </lineage>
</organism>
<name>A0AAW1NMF5_9CHLO</name>
<dbReference type="InterPro" id="IPR018456">
    <property type="entry name" value="PTR2_symporter_CS"/>
</dbReference>
<feature type="transmembrane region" description="Helical" evidence="8">
    <location>
        <begin position="501"/>
        <end position="523"/>
    </location>
</feature>
<feature type="transmembrane region" description="Helical" evidence="8">
    <location>
        <begin position="328"/>
        <end position="347"/>
    </location>
</feature>
<dbReference type="AlphaFoldDB" id="A0AAW1NMF5"/>
<dbReference type="SUPFAM" id="SSF103473">
    <property type="entry name" value="MFS general substrate transporter"/>
    <property type="match status" value="1"/>
</dbReference>
<keyword evidence="4 8" id="KW-1133">Transmembrane helix</keyword>
<evidence type="ECO:0000256" key="1">
    <source>
        <dbReference type="ARBA" id="ARBA00004141"/>
    </source>
</evidence>
<feature type="transmembrane region" description="Helical" evidence="8">
    <location>
        <begin position="408"/>
        <end position="428"/>
    </location>
</feature>
<evidence type="ECO:0000256" key="6">
    <source>
        <dbReference type="RuleBase" id="RU003755"/>
    </source>
</evidence>
<dbReference type="PANTHER" id="PTHR11654">
    <property type="entry name" value="OLIGOPEPTIDE TRANSPORTER-RELATED"/>
    <property type="match status" value="1"/>
</dbReference>
<feature type="transmembrane region" description="Helical" evidence="8">
    <location>
        <begin position="181"/>
        <end position="200"/>
    </location>
</feature>
<evidence type="ECO:0000256" key="3">
    <source>
        <dbReference type="ARBA" id="ARBA00022692"/>
    </source>
</evidence>
<dbReference type="InterPro" id="IPR036259">
    <property type="entry name" value="MFS_trans_sf"/>
</dbReference>
<dbReference type="InterPro" id="IPR000109">
    <property type="entry name" value="POT_fam"/>
</dbReference>
<evidence type="ECO:0000313" key="10">
    <source>
        <dbReference type="Proteomes" id="UP001465755"/>
    </source>
</evidence>
<protein>
    <submittedName>
        <fullName evidence="9">Uncharacterized protein</fullName>
    </submittedName>
</protein>
<feature type="transmembrane region" description="Helical" evidence="8">
    <location>
        <begin position="98"/>
        <end position="118"/>
    </location>
</feature>
<feature type="transmembrane region" description="Helical" evidence="8">
    <location>
        <begin position="138"/>
        <end position="160"/>
    </location>
</feature>
<sequence>MAGRGAEDAERPLLQEAPQRKHRSTLLTVCPFILGSEFCERLAYYGLSTNLVIYLTRVMGEEPADAAIQQMLFEGTCYLTPIWGALLADSSWGRYKTILVFSIIYLLGMVALAATAWFPGLTPGPDQDRATWTQNALLYSSLYIVALGTGGIKPNVSAFGADQFDEGNEQDCKEKRSFFNWFYFAINLGSLLACTVVVYIQDSLSWAIGFAIPAVAMAIAIAVFVGGGSLYTHVVPTQSPMTRVVKVLWAAAKRKRKRQHAGAVQQNGHHDLSLAAAMRKTHSYEWLQNAVVDHASLAAGEQGQEGGLAGFTAEQVEEVHAVVRMLPIFFTTVLYWTIYAQMGSFFVEQGAVMDRMVYWKGHEKFDIPAASLAVFNTLSIIILIPIYDRGLVPLLRRLGCKISHLQRIGWGLFVCVLAMLAAALVEVWRLRLFKEGQVIHESSIFGLGHGSRIVDISVFWQTLQYLLVGLSEVLASIALSQRLGLNEGQGWLTQDLNYGRLDLFFCLLAGLMLLNLAVFVWVASRYRYKQIPHGLMRAPSMPAPQEQSSLPPPHPHWARAQPVTGTSPFPRTPEITIGGAAHRPTDDVGLYGRSVTYRPDSLGVPAHLR</sequence>
<dbReference type="PROSITE" id="PS01023">
    <property type="entry name" value="PTR2_2"/>
    <property type="match status" value="1"/>
</dbReference>
<dbReference type="Pfam" id="PF00854">
    <property type="entry name" value="PTR2"/>
    <property type="match status" value="1"/>
</dbReference>
<keyword evidence="3 6" id="KW-0812">Transmembrane</keyword>
<comment type="subcellular location">
    <subcellularLocation>
        <location evidence="1 6">Membrane</location>
        <topology evidence="1 6">Multi-pass membrane protein</topology>
    </subcellularLocation>
</comment>
<evidence type="ECO:0000256" key="7">
    <source>
        <dbReference type="SAM" id="MobiDB-lite"/>
    </source>
</evidence>
<dbReference type="GO" id="GO:0022857">
    <property type="term" value="F:transmembrane transporter activity"/>
    <property type="evidence" value="ECO:0007669"/>
    <property type="project" value="InterPro"/>
</dbReference>
<feature type="transmembrane region" description="Helical" evidence="8">
    <location>
        <begin position="206"/>
        <end position="231"/>
    </location>
</feature>
<keyword evidence="5 8" id="KW-0472">Membrane</keyword>
<dbReference type="Gene3D" id="1.20.1250.20">
    <property type="entry name" value="MFS general substrate transporter like domains"/>
    <property type="match status" value="1"/>
</dbReference>
<dbReference type="EMBL" id="JALJOQ010000176">
    <property type="protein sequence ID" value="KAK9791573.1"/>
    <property type="molecule type" value="Genomic_DNA"/>
</dbReference>
<gene>
    <name evidence="9" type="ORF">WJX73_008951</name>
</gene>
<evidence type="ECO:0000313" key="9">
    <source>
        <dbReference type="EMBL" id="KAK9791573.1"/>
    </source>
</evidence>
<comment type="caution">
    <text evidence="9">The sequence shown here is derived from an EMBL/GenBank/DDBJ whole genome shotgun (WGS) entry which is preliminary data.</text>
</comment>
<dbReference type="GO" id="GO:0016020">
    <property type="term" value="C:membrane"/>
    <property type="evidence" value="ECO:0007669"/>
    <property type="project" value="UniProtKB-SubCell"/>
</dbReference>
<keyword evidence="10" id="KW-1185">Reference proteome</keyword>
<reference evidence="9 10" key="1">
    <citation type="journal article" date="2024" name="Nat. Commun.">
        <title>Phylogenomics reveals the evolutionary origins of lichenization in chlorophyte algae.</title>
        <authorList>
            <person name="Puginier C."/>
            <person name="Libourel C."/>
            <person name="Otte J."/>
            <person name="Skaloud P."/>
            <person name="Haon M."/>
            <person name="Grisel S."/>
            <person name="Petersen M."/>
            <person name="Berrin J.G."/>
            <person name="Delaux P.M."/>
            <person name="Dal Grande F."/>
            <person name="Keller J."/>
        </authorList>
    </citation>
    <scope>NUCLEOTIDE SEQUENCE [LARGE SCALE GENOMIC DNA]</scope>
    <source>
        <strain evidence="9 10">SAG 2036</strain>
    </source>
</reference>
<proteinExistence type="inferred from homology"/>
<feature type="transmembrane region" description="Helical" evidence="8">
    <location>
        <begin position="367"/>
        <end position="387"/>
    </location>
</feature>
<dbReference type="Proteomes" id="UP001465755">
    <property type="component" value="Unassembled WGS sequence"/>
</dbReference>
<accession>A0AAW1NMF5</accession>
<evidence type="ECO:0000256" key="8">
    <source>
        <dbReference type="SAM" id="Phobius"/>
    </source>
</evidence>
<comment type="similarity">
    <text evidence="2 6">Belongs to the major facilitator superfamily. Proton-dependent oligopeptide transporter (POT/PTR) (TC 2.A.17) family.</text>
</comment>
<dbReference type="GO" id="GO:0006857">
    <property type="term" value="P:oligopeptide transport"/>
    <property type="evidence" value="ECO:0007669"/>
    <property type="project" value="InterPro"/>
</dbReference>
<evidence type="ECO:0000256" key="2">
    <source>
        <dbReference type="ARBA" id="ARBA00005982"/>
    </source>
</evidence>
<feature type="region of interest" description="Disordered" evidence="7">
    <location>
        <begin position="539"/>
        <end position="585"/>
    </location>
</feature>
<evidence type="ECO:0000256" key="5">
    <source>
        <dbReference type="ARBA" id="ARBA00023136"/>
    </source>
</evidence>